<gene>
    <name evidence="5" type="ORF">ET495_05695</name>
</gene>
<dbReference type="Pfam" id="PF01872">
    <property type="entry name" value="RibD_C"/>
    <property type="match status" value="1"/>
</dbReference>
<evidence type="ECO:0000256" key="1">
    <source>
        <dbReference type="ARBA" id="ARBA00005104"/>
    </source>
</evidence>
<feature type="domain" description="Bacterial bifunctional deaminase-reductase C-terminal" evidence="4">
    <location>
        <begin position="36"/>
        <end position="232"/>
    </location>
</feature>
<evidence type="ECO:0000256" key="3">
    <source>
        <dbReference type="ARBA" id="ARBA00023002"/>
    </source>
</evidence>
<dbReference type="Gene3D" id="3.40.430.10">
    <property type="entry name" value="Dihydrofolate Reductase, subunit A"/>
    <property type="match status" value="1"/>
</dbReference>
<dbReference type="InterPro" id="IPR024072">
    <property type="entry name" value="DHFR-like_dom_sf"/>
</dbReference>
<dbReference type="RefSeq" id="WP_129203326.1">
    <property type="nucleotide sequence ID" value="NZ_CP035495.1"/>
</dbReference>
<keyword evidence="3" id="KW-0560">Oxidoreductase</keyword>
<dbReference type="KEGG" id="xyl:ET495_05695"/>
<dbReference type="GO" id="GO:0009231">
    <property type="term" value="P:riboflavin biosynthetic process"/>
    <property type="evidence" value="ECO:0007669"/>
    <property type="project" value="InterPro"/>
</dbReference>
<dbReference type="AlphaFoldDB" id="A0A4P6EJS2"/>
<dbReference type="InterPro" id="IPR050765">
    <property type="entry name" value="Riboflavin_Biosynth_HTPR"/>
</dbReference>
<keyword evidence="2" id="KW-0521">NADP</keyword>
<organism evidence="5 6">
    <name type="scientific">Xylanimonas allomyrinae</name>
    <dbReference type="NCBI Taxonomy" id="2509459"/>
    <lineage>
        <taxon>Bacteria</taxon>
        <taxon>Bacillati</taxon>
        <taxon>Actinomycetota</taxon>
        <taxon>Actinomycetes</taxon>
        <taxon>Micrococcales</taxon>
        <taxon>Promicromonosporaceae</taxon>
        <taxon>Xylanimonas</taxon>
    </lineage>
</organism>
<dbReference type="OrthoDB" id="5243299at2"/>
<dbReference type="GO" id="GO:0008703">
    <property type="term" value="F:5-amino-6-(5-phosphoribosylamino)uracil reductase activity"/>
    <property type="evidence" value="ECO:0007669"/>
    <property type="project" value="InterPro"/>
</dbReference>
<protein>
    <submittedName>
        <fullName evidence="5">Deaminase</fullName>
    </submittedName>
</protein>
<keyword evidence="6" id="KW-1185">Reference proteome</keyword>
<dbReference type="PANTHER" id="PTHR38011:SF7">
    <property type="entry name" value="2,5-DIAMINO-6-RIBOSYLAMINO-4(3H)-PYRIMIDINONE 5'-PHOSPHATE REDUCTASE"/>
    <property type="match status" value="1"/>
</dbReference>
<dbReference type="EMBL" id="CP035495">
    <property type="protein sequence ID" value="QAY62822.1"/>
    <property type="molecule type" value="Genomic_DNA"/>
</dbReference>
<dbReference type="PANTHER" id="PTHR38011">
    <property type="entry name" value="DIHYDROFOLATE REDUCTASE FAMILY PROTEIN (AFU_ORTHOLOGUE AFUA_8G06820)"/>
    <property type="match status" value="1"/>
</dbReference>
<dbReference type="SUPFAM" id="SSF53597">
    <property type="entry name" value="Dihydrofolate reductase-like"/>
    <property type="match status" value="1"/>
</dbReference>
<dbReference type="InterPro" id="IPR002734">
    <property type="entry name" value="RibDG_C"/>
</dbReference>
<dbReference type="Proteomes" id="UP000291758">
    <property type="component" value="Chromosome"/>
</dbReference>
<reference evidence="5 6" key="1">
    <citation type="submission" date="2019-01" db="EMBL/GenBank/DDBJ databases">
        <title>Genome sequencing of strain 2JSPR-7.</title>
        <authorList>
            <person name="Heo J."/>
            <person name="Kim S.-J."/>
            <person name="Kim J.-S."/>
            <person name="Hong S.-B."/>
            <person name="Kwon S.-W."/>
        </authorList>
    </citation>
    <scope>NUCLEOTIDE SEQUENCE [LARGE SCALE GENOMIC DNA]</scope>
    <source>
        <strain evidence="5 6">2JSPR-7</strain>
    </source>
</reference>
<accession>A0A4P6EJS2</accession>
<sequence length="276" mass="27857">MSSPALNLLVPEARTLPPDAGEATLARLYAHAPGVVRATMIATVDGGAWGPDHVSGSINDDADWRVFRVLRALADVVVVGAGTARAERYTQLGRPRGLGHLRADSLELAVVTRSGDVPQTLLEGDRPPLVITGAHGAQAALAAVPPERVIVAPVPPGGDGADGGGASAGTPPHDVDLGAGLAALTARGLSRVLCEGGPHLLADLLAAGLVDELCLTTAALLVGPGPDRIVAGGPPGAGPPSPARLAHLLHAPDAGTMLARWLLRAPRARAGRPQAR</sequence>
<proteinExistence type="predicted"/>
<evidence type="ECO:0000256" key="2">
    <source>
        <dbReference type="ARBA" id="ARBA00022857"/>
    </source>
</evidence>
<comment type="pathway">
    <text evidence="1">Cofactor biosynthesis; riboflavin biosynthesis.</text>
</comment>
<evidence type="ECO:0000313" key="5">
    <source>
        <dbReference type="EMBL" id="QAY62822.1"/>
    </source>
</evidence>
<name>A0A4P6EJS2_9MICO</name>
<evidence type="ECO:0000313" key="6">
    <source>
        <dbReference type="Proteomes" id="UP000291758"/>
    </source>
</evidence>
<evidence type="ECO:0000259" key="4">
    <source>
        <dbReference type="Pfam" id="PF01872"/>
    </source>
</evidence>